<keyword evidence="3" id="KW-1185">Reference proteome</keyword>
<evidence type="ECO:0000313" key="3">
    <source>
        <dbReference type="Proteomes" id="UP001055453"/>
    </source>
</evidence>
<evidence type="ECO:0000313" key="2">
    <source>
        <dbReference type="EMBL" id="BDI19598.1"/>
    </source>
</evidence>
<dbReference type="EMBL" id="AP025732">
    <property type="protein sequence ID" value="BDI19598.1"/>
    <property type="molecule type" value="Genomic_DNA"/>
</dbReference>
<reference evidence="2" key="1">
    <citation type="submission" date="2022-04" db="EMBL/GenBank/DDBJ databases">
        <title>Complete genome sequence of a cyanobacterium, Nostoc sp. SO-36, isolated in Antarctica.</title>
        <authorList>
            <person name="Kanesaki Y."/>
            <person name="Effendi D."/>
            <person name="Sakamoto T."/>
            <person name="Ohtani S."/>
            <person name="Awai K."/>
        </authorList>
    </citation>
    <scope>NUCLEOTIDE SEQUENCE</scope>
    <source>
        <strain evidence="2">SO-36</strain>
    </source>
</reference>
<gene>
    <name evidence="2" type="ORF">ANSO36C_54000</name>
</gene>
<keyword evidence="1" id="KW-0732">Signal</keyword>
<proteinExistence type="predicted"/>
<protein>
    <submittedName>
        <fullName evidence="2">Uncharacterized protein</fullName>
    </submittedName>
</protein>
<accession>A0ABN6Q8N4</accession>
<sequence length="146" mass="17239">MIRRYWKIWSSVALLILTISACSNGRIQDTKSNTNSPDNEFEYQLNFFLQDADSSVRVVYQQIFGKDKSIQEAKEYCIKLDQGKNALSLMTDKYDELTQKVKENKITERESNAILKVYSTIHWTARDVYCPQHRDKHQIHLNERFN</sequence>
<evidence type="ECO:0000256" key="1">
    <source>
        <dbReference type="SAM" id="SignalP"/>
    </source>
</evidence>
<feature type="chain" id="PRO_5045548077" evidence="1">
    <location>
        <begin position="26"/>
        <end position="146"/>
    </location>
</feature>
<feature type="signal peptide" evidence="1">
    <location>
        <begin position="1"/>
        <end position="25"/>
    </location>
</feature>
<name>A0ABN6Q8N4_NOSCO</name>
<organism evidence="2 3">
    <name type="scientific">Nostoc cf. commune SO-36</name>
    <dbReference type="NCBI Taxonomy" id="449208"/>
    <lineage>
        <taxon>Bacteria</taxon>
        <taxon>Bacillati</taxon>
        <taxon>Cyanobacteriota</taxon>
        <taxon>Cyanophyceae</taxon>
        <taxon>Nostocales</taxon>
        <taxon>Nostocaceae</taxon>
        <taxon>Nostoc</taxon>
    </lineage>
</organism>
<dbReference type="PROSITE" id="PS51257">
    <property type="entry name" value="PROKAR_LIPOPROTEIN"/>
    <property type="match status" value="1"/>
</dbReference>
<dbReference type="Proteomes" id="UP001055453">
    <property type="component" value="Chromosome"/>
</dbReference>